<evidence type="ECO:0000256" key="2">
    <source>
        <dbReference type="ARBA" id="ARBA00022475"/>
    </source>
</evidence>
<feature type="transmembrane region" description="Helical" evidence="6">
    <location>
        <begin position="66"/>
        <end position="89"/>
    </location>
</feature>
<evidence type="ECO:0000256" key="6">
    <source>
        <dbReference type="SAM" id="Phobius"/>
    </source>
</evidence>
<proteinExistence type="predicted"/>
<feature type="transmembrane region" description="Helical" evidence="6">
    <location>
        <begin position="120"/>
        <end position="138"/>
    </location>
</feature>
<keyword evidence="4 6" id="KW-1133">Transmembrane helix</keyword>
<accession>A0A9W6LPF4</accession>
<comment type="caution">
    <text evidence="8">The sequence shown here is derived from an EMBL/GenBank/DDBJ whole genome shotgun (WGS) entry which is preliminary data.</text>
</comment>
<dbReference type="PANTHER" id="PTHR42920">
    <property type="entry name" value="OS03G0707200 PROTEIN-RELATED"/>
    <property type="match status" value="1"/>
</dbReference>
<comment type="subcellular location">
    <subcellularLocation>
        <location evidence="1">Cell membrane</location>
        <topology evidence="1">Multi-pass membrane protein</topology>
    </subcellularLocation>
</comment>
<feature type="transmembrane region" description="Helical" evidence="6">
    <location>
        <begin position="95"/>
        <end position="113"/>
    </location>
</feature>
<feature type="transmembrane region" description="Helical" evidence="6">
    <location>
        <begin position="7"/>
        <end position="30"/>
    </location>
</feature>
<feature type="domain" description="EamA" evidence="7">
    <location>
        <begin position="8"/>
        <end position="137"/>
    </location>
</feature>
<evidence type="ECO:0000313" key="9">
    <source>
        <dbReference type="Proteomes" id="UP001144471"/>
    </source>
</evidence>
<organism evidence="8 9">
    <name type="scientific">Propionigenium maris DSM 9537</name>
    <dbReference type="NCBI Taxonomy" id="1123000"/>
    <lineage>
        <taxon>Bacteria</taxon>
        <taxon>Fusobacteriati</taxon>
        <taxon>Fusobacteriota</taxon>
        <taxon>Fusobacteriia</taxon>
        <taxon>Fusobacteriales</taxon>
        <taxon>Fusobacteriaceae</taxon>
        <taxon>Propionigenium</taxon>
    </lineage>
</organism>
<sequence>MKKKRIYADLILLVVAFLWGTTFVGGKYALNYFTPLYIIAIRFIMAFFMMAVAFRKDFMTLTKRDIRGGAVVGTILFIAFATQLVALQYTEAGKQAFLAGTYVVMVPFISWRLKRKRPETSSFVGAFICFMGIGLLTLNESLTIGFGDGLTLFSSLFFAGHIISNGHYVDDIGPVKLTITQFGIVAVLSTLSALIFEPFPTRVASNGIFAVLYLGILCTGIAYFLQTIGQKYALSTHTAIILSLEAVFGSVLALFLLGEVFTFKMVLGCGSILAAILIIELKGSRKEEPSYEEQALDNTSEI</sequence>
<feature type="transmembrane region" description="Helical" evidence="6">
    <location>
        <begin position="237"/>
        <end position="257"/>
    </location>
</feature>
<feature type="domain" description="EamA" evidence="7">
    <location>
        <begin position="146"/>
        <end position="279"/>
    </location>
</feature>
<keyword evidence="2" id="KW-1003">Cell membrane</keyword>
<dbReference type="Proteomes" id="UP001144471">
    <property type="component" value="Unassembled WGS sequence"/>
</dbReference>
<dbReference type="SUPFAM" id="SSF103481">
    <property type="entry name" value="Multidrug resistance efflux transporter EmrE"/>
    <property type="match status" value="2"/>
</dbReference>
<dbReference type="PANTHER" id="PTHR42920:SF5">
    <property type="entry name" value="EAMA DOMAIN-CONTAINING PROTEIN"/>
    <property type="match status" value="1"/>
</dbReference>
<evidence type="ECO:0000313" key="8">
    <source>
        <dbReference type="EMBL" id="GLI57949.1"/>
    </source>
</evidence>
<reference evidence="8" key="1">
    <citation type="submission" date="2022-12" db="EMBL/GenBank/DDBJ databases">
        <title>Reference genome sequencing for broad-spectrum identification of bacterial and archaeal isolates by mass spectrometry.</title>
        <authorList>
            <person name="Sekiguchi Y."/>
            <person name="Tourlousse D.M."/>
        </authorList>
    </citation>
    <scope>NUCLEOTIDE SEQUENCE</scope>
    <source>
        <strain evidence="8">10succ1</strain>
    </source>
</reference>
<dbReference type="GO" id="GO:0005886">
    <property type="term" value="C:plasma membrane"/>
    <property type="evidence" value="ECO:0007669"/>
    <property type="project" value="UniProtKB-SubCell"/>
</dbReference>
<keyword evidence="3 6" id="KW-0812">Transmembrane</keyword>
<dbReference type="RefSeq" id="WP_281837625.1">
    <property type="nucleotide sequence ID" value="NZ_BSDY01000029.1"/>
</dbReference>
<dbReference type="InterPro" id="IPR051258">
    <property type="entry name" value="Diverse_Substrate_Transporter"/>
</dbReference>
<evidence type="ECO:0000256" key="1">
    <source>
        <dbReference type="ARBA" id="ARBA00004651"/>
    </source>
</evidence>
<feature type="transmembrane region" description="Helical" evidence="6">
    <location>
        <begin position="208"/>
        <end position="225"/>
    </location>
</feature>
<dbReference type="InterPro" id="IPR037185">
    <property type="entry name" value="EmrE-like"/>
</dbReference>
<keyword evidence="5 6" id="KW-0472">Membrane</keyword>
<dbReference type="AlphaFoldDB" id="A0A9W6LPF4"/>
<gene>
    <name evidence="8" type="ORF">PM10SUCC1_34630</name>
</gene>
<evidence type="ECO:0000259" key="7">
    <source>
        <dbReference type="Pfam" id="PF00892"/>
    </source>
</evidence>
<keyword evidence="9" id="KW-1185">Reference proteome</keyword>
<evidence type="ECO:0000256" key="4">
    <source>
        <dbReference type="ARBA" id="ARBA00022989"/>
    </source>
</evidence>
<name>A0A9W6LPF4_9FUSO</name>
<evidence type="ECO:0000256" key="3">
    <source>
        <dbReference type="ARBA" id="ARBA00022692"/>
    </source>
</evidence>
<dbReference type="EMBL" id="BSDY01000029">
    <property type="protein sequence ID" value="GLI57949.1"/>
    <property type="molecule type" value="Genomic_DNA"/>
</dbReference>
<evidence type="ECO:0000256" key="5">
    <source>
        <dbReference type="ARBA" id="ARBA00023136"/>
    </source>
</evidence>
<protein>
    <submittedName>
        <fullName evidence="8">Membrane protein</fullName>
    </submittedName>
</protein>
<feature type="transmembrane region" description="Helical" evidence="6">
    <location>
        <begin position="175"/>
        <end position="196"/>
    </location>
</feature>
<dbReference type="Pfam" id="PF00892">
    <property type="entry name" value="EamA"/>
    <property type="match status" value="2"/>
</dbReference>
<feature type="transmembrane region" description="Helical" evidence="6">
    <location>
        <begin position="36"/>
        <end position="54"/>
    </location>
</feature>
<dbReference type="InterPro" id="IPR000620">
    <property type="entry name" value="EamA_dom"/>
</dbReference>